<dbReference type="SUPFAM" id="SSF56436">
    <property type="entry name" value="C-type lectin-like"/>
    <property type="match status" value="1"/>
</dbReference>
<feature type="non-terminal residue" evidence="2">
    <location>
        <position position="191"/>
    </location>
</feature>
<dbReference type="InterPro" id="IPR001304">
    <property type="entry name" value="C-type_lectin-like"/>
</dbReference>
<dbReference type="PROSITE" id="PS50041">
    <property type="entry name" value="C_TYPE_LECTIN_2"/>
    <property type="match status" value="1"/>
</dbReference>
<comment type="caution">
    <text evidence="2">The sequence shown here is derived from an EMBL/GenBank/DDBJ whole genome shotgun (WGS) entry which is preliminary data.</text>
</comment>
<accession>A0A8B6DTN4</accession>
<proteinExistence type="predicted"/>
<dbReference type="Pfam" id="PF00059">
    <property type="entry name" value="Lectin_C"/>
    <property type="match status" value="1"/>
</dbReference>
<dbReference type="InterPro" id="IPR016187">
    <property type="entry name" value="CTDL_fold"/>
</dbReference>
<reference evidence="2" key="1">
    <citation type="submission" date="2018-11" db="EMBL/GenBank/DDBJ databases">
        <authorList>
            <person name="Alioto T."/>
            <person name="Alioto T."/>
        </authorList>
    </citation>
    <scope>NUCLEOTIDE SEQUENCE</scope>
</reference>
<dbReference type="OrthoDB" id="6162817at2759"/>
<sequence length="191" mass="22424">DWTLSIWCFVIQTIKFLIRRKPVVCCCFQNIKQDCQQKGGSLAVMDSQQKQSYFENFLGDGRCPIGALLYRPLDFCYTLNTIRRARYGIIKQDCKNKGASLAAVESQQKQSYFELFLAERPYSRICIAGEEKVYNTWTLDDGTPLTYFNWYYNEPDHLDQKCLEIYINDEWFDIECINNDPCVYVCEIKSI</sequence>
<name>A0A8B6DTN4_MYTGA</name>
<dbReference type="AlphaFoldDB" id="A0A8B6DTN4"/>
<dbReference type="Proteomes" id="UP000596742">
    <property type="component" value="Unassembled WGS sequence"/>
</dbReference>
<feature type="domain" description="C-type lectin" evidence="1">
    <location>
        <begin position="76"/>
        <end position="176"/>
    </location>
</feature>
<dbReference type="InterPro" id="IPR016186">
    <property type="entry name" value="C-type_lectin-like/link_sf"/>
</dbReference>
<dbReference type="Gene3D" id="3.10.100.10">
    <property type="entry name" value="Mannose-Binding Protein A, subunit A"/>
    <property type="match status" value="1"/>
</dbReference>
<keyword evidence="3" id="KW-1185">Reference proteome</keyword>
<protein>
    <recommendedName>
        <fullName evidence="1">C-type lectin domain-containing protein</fullName>
    </recommendedName>
</protein>
<evidence type="ECO:0000313" key="3">
    <source>
        <dbReference type="Proteomes" id="UP000596742"/>
    </source>
</evidence>
<evidence type="ECO:0000259" key="1">
    <source>
        <dbReference type="PROSITE" id="PS50041"/>
    </source>
</evidence>
<organism evidence="2 3">
    <name type="scientific">Mytilus galloprovincialis</name>
    <name type="common">Mediterranean mussel</name>
    <dbReference type="NCBI Taxonomy" id="29158"/>
    <lineage>
        <taxon>Eukaryota</taxon>
        <taxon>Metazoa</taxon>
        <taxon>Spiralia</taxon>
        <taxon>Lophotrochozoa</taxon>
        <taxon>Mollusca</taxon>
        <taxon>Bivalvia</taxon>
        <taxon>Autobranchia</taxon>
        <taxon>Pteriomorphia</taxon>
        <taxon>Mytilida</taxon>
        <taxon>Mytiloidea</taxon>
        <taxon>Mytilidae</taxon>
        <taxon>Mytilinae</taxon>
        <taxon>Mytilus</taxon>
    </lineage>
</organism>
<dbReference type="SMART" id="SM00034">
    <property type="entry name" value="CLECT"/>
    <property type="match status" value="1"/>
</dbReference>
<gene>
    <name evidence="2" type="ORF">MGAL_10B025816</name>
</gene>
<dbReference type="EMBL" id="UYJE01004096">
    <property type="protein sequence ID" value="VDI24984.1"/>
    <property type="molecule type" value="Genomic_DNA"/>
</dbReference>
<evidence type="ECO:0000313" key="2">
    <source>
        <dbReference type="EMBL" id="VDI24984.1"/>
    </source>
</evidence>